<dbReference type="GO" id="GO:0046677">
    <property type="term" value="P:response to antibiotic"/>
    <property type="evidence" value="ECO:0007669"/>
    <property type="project" value="UniProtKB-KW"/>
</dbReference>
<dbReference type="AlphaFoldDB" id="A0A1L8SSP5"/>
<reference evidence="7 8" key="1">
    <citation type="submission" date="2014-12" db="EMBL/GenBank/DDBJ databases">
        <title>Draft genome sequences of 29 type strains of Enterococci.</title>
        <authorList>
            <person name="Zhong Z."/>
            <person name="Sun Z."/>
            <person name="Liu W."/>
            <person name="Zhang W."/>
            <person name="Zhang H."/>
        </authorList>
    </citation>
    <scope>NUCLEOTIDE SEQUENCE [LARGE SCALE GENOMIC DNA]</scope>
    <source>
        <strain evidence="7 8">DSM 22802</strain>
    </source>
</reference>
<keyword evidence="5 6" id="KW-0472">Membrane</keyword>
<keyword evidence="6" id="KW-0808">Transferase</keyword>
<feature type="transmembrane region" description="Helical" evidence="6">
    <location>
        <begin position="9"/>
        <end position="27"/>
    </location>
</feature>
<dbReference type="GO" id="GO:0050071">
    <property type="term" value="F:phosphatidylglycerol lysyltransferase activity"/>
    <property type="evidence" value="ECO:0007669"/>
    <property type="project" value="UniProtKB-EC"/>
</dbReference>
<evidence type="ECO:0000256" key="3">
    <source>
        <dbReference type="ARBA" id="ARBA00022692"/>
    </source>
</evidence>
<keyword evidence="2" id="KW-1003">Cell membrane</keyword>
<evidence type="ECO:0000313" key="7">
    <source>
        <dbReference type="EMBL" id="OJG35150.1"/>
    </source>
</evidence>
<feature type="transmembrane region" description="Helical" evidence="6">
    <location>
        <begin position="306"/>
        <end position="325"/>
    </location>
</feature>
<comment type="caution">
    <text evidence="7">The sequence shown here is derived from an EMBL/GenBank/DDBJ whole genome shotgun (WGS) entry which is preliminary data.</text>
</comment>
<dbReference type="OrthoDB" id="1770457at2"/>
<name>A0A1L8SSP5_9ENTE</name>
<comment type="similarity">
    <text evidence="6">Belongs to the LPG synthase family.</text>
</comment>
<dbReference type="EMBL" id="JXKM01000008">
    <property type="protein sequence ID" value="OJG35150.1"/>
    <property type="molecule type" value="Genomic_DNA"/>
</dbReference>
<evidence type="ECO:0000256" key="4">
    <source>
        <dbReference type="ARBA" id="ARBA00022989"/>
    </source>
</evidence>
<feature type="transmembrane region" description="Helical" evidence="6">
    <location>
        <begin position="255"/>
        <end position="274"/>
    </location>
</feature>
<comment type="subcellular location">
    <subcellularLocation>
        <location evidence="1 6">Cell membrane</location>
        <topology evidence="1 6">Multi-pass membrane protein</topology>
    </subcellularLocation>
</comment>
<dbReference type="Pfam" id="PF03706">
    <property type="entry name" value="LPG_synthase_TM"/>
    <property type="match status" value="1"/>
</dbReference>
<gene>
    <name evidence="6" type="primary">mprF</name>
    <name evidence="7" type="ORF">RV00_GL002981</name>
</gene>
<comment type="catalytic activity">
    <reaction evidence="6">
        <text>L-lysyl-tRNA(Lys) + a 1,2-diacyl-sn-glycero-3-phospho-(1'-sn-glycerol) = a 1,2-diacyl-sn-glycero-3-phospho-1'-(3'-O-L-lysyl)-sn-glycerol + tRNA(Lys)</text>
        <dbReference type="Rhea" id="RHEA:10668"/>
        <dbReference type="Rhea" id="RHEA-COMP:9696"/>
        <dbReference type="Rhea" id="RHEA-COMP:9697"/>
        <dbReference type="ChEBI" id="CHEBI:64716"/>
        <dbReference type="ChEBI" id="CHEBI:75792"/>
        <dbReference type="ChEBI" id="CHEBI:78442"/>
        <dbReference type="ChEBI" id="CHEBI:78529"/>
        <dbReference type="EC" id="2.3.2.3"/>
    </reaction>
</comment>
<dbReference type="Proteomes" id="UP000183700">
    <property type="component" value="Unassembled WGS sequence"/>
</dbReference>
<organism evidence="7 8">
    <name type="scientific">Enterococcus devriesei</name>
    <dbReference type="NCBI Taxonomy" id="319970"/>
    <lineage>
        <taxon>Bacteria</taxon>
        <taxon>Bacillati</taxon>
        <taxon>Bacillota</taxon>
        <taxon>Bacilli</taxon>
        <taxon>Lactobacillales</taxon>
        <taxon>Enterococcaceae</taxon>
        <taxon>Enterococcus</taxon>
    </lineage>
</organism>
<evidence type="ECO:0000313" key="8">
    <source>
        <dbReference type="Proteomes" id="UP000183700"/>
    </source>
</evidence>
<keyword evidence="3 6" id="KW-0812">Transmembrane</keyword>
<evidence type="ECO:0000256" key="5">
    <source>
        <dbReference type="ARBA" id="ARBA00023136"/>
    </source>
</evidence>
<dbReference type="InterPro" id="IPR022791">
    <property type="entry name" value="L-PG_synthase/AglD"/>
</dbReference>
<feature type="transmembrane region" description="Helical" evidence="6">
    <location>
        <begin position="225"/>
        <end position="243"/>
    </location>
</feature>
<protein>
    <recommendedName>
        <fullName evidence="6">Phosphatidylglycerol lysyltransferase</fullName>
        <ecNumber evidence="6">2.3.2.3</ecNumber>
    </recommendedName>
    <alternativeName>
        <fullName evidence="6">Lysylphosphatidylglycerol synthase</fullName>
    </alternativeName>
</protein>
<proteinExistence type="inferred from homology"/>
<feature type="transmembrane region" description="Helical" evidence="6">
    <location>
        <begin position="126"/>
        <end position="142"/>
    </location>
</feature>
<sequence>MKSSINRKLILNILLFVVMIGVIVFVIRDSLGEIFAELGKTSLPVLLGVTALGLISQIIEGYTIKTIAGEFQPGFTIRDGFFASAYSTFYRVITFGTGSILSEVIYYHKKGLKYSEGTGTSALRMITYKIALMVWAFVFLIVKGDAIQAHISNGIFLVIAGIGVTLLIISTLLLLSLNINAQVFFVIICNRFLKRQKLRDGVDRLNEQIYSLRGAIKTFIRDRSAVLRVFCSNMGKLVVWYLLPYFILVQDYPEIDFFLTVALISFTVILGGVLPAPGGIGGFEFVYVLLFRNVVGRVDAVSSLLLYRYATYLLPFLIGMIYVLFNKQRQINHEIKAAKKEADS</sequence>
<evidence type="ECO:0000256" key="1">
    <source>
        <dbReference type="ARBA" id="ARBA00004651"/>
    </source>
</evidence>
<dbReference type="PANTHER" id="PTHR37693">
    <property type="entry name" value="PHOSPHATIDYLGLYCEROL LYSYLTRANSFERASE"/>
    <property type="match status" value="1"/>
</dbReference>
<keyword evidence="6" id="KW-0443">Lipid metabolism</keyword>
<comment type="function">
    <text evidence="6">Catalyzes the transfer of a lysyl group from L-lysyl-tRNA(Lys) to membrane-bound phosphatidylglycerol (PG), which produces lysylphosphatidylglycerol (LPG), a major component of the bacterial membrane with a positive net charge. LPG synthesis contributes to bacterial virulence as it is involved in the resistance mechanism against cationic antimicrobial peptides (CAMP) produces by the host's immune system (defensins, cathelicidins) and by the competing microorganisms.</text>
</comment>
<dbReference type="RefSeq" id="WP_071862744.1">
    <property type="nucleotide sequence ID" value="NZ_JARQBO010000001.1"/>
</dbReference>
<evidence type="ECO:0000256" key="6">
    <source>
        <dbReference type="RuleBase" id="RU363042"/>
    </source>
</evidence>
<dbReference type="EC" id="2.3.2.3" evidence="6"/>
<dbReference type="GO" id="GO:0006629">
    <property type="term" value="P:lipid metabolic process"/>
    <property type="evidence" value="ECO:0007669"/>
    <property type="project" value="UniProtKB-KW"/>
</dbReference>
<evidence type="ECO:0000256" key="2">
    <source>
        <dbReference type="ARBA" id="ARBA00022475"/>
    </source>
</evidence>
<accession>A0A1L8SSP5</accession>
<feature type="transmembrane region" description="Helical" evidence="6">
    <location>
        <begin position="88"/>
        <end position="106"/>
    </location>
</feature>
<dbReference type="GO" id="GO:0005886">
    <property type="term" value="C:plasma membrane"/>
    <property type="evidence" value="ECO:0007669"/>
    <property type="project" value="UniProtKB-SubCell"/>
</dbReference>
<keyword evidence="4 6" id="KW-1133">Transmembrane helix</keyword>
<dbReference type="PANTHER" id="PTHR37693:SF1">
    <property type="entry name" value="INTEGRAL MEMBRANE PROTEIN"/>
    <property type="match status" value="1"/>
</dbReference>
<keyword evidence="8" id="KW-1185">Reference proteome</keyword>
<dbReference type="STRING" id="319970.RV00_GL002981"/>
<keyword evidence="6" id="KW-0046">Antibiotic resistance</keyword>
<feature type="transmembrane region" description="Helical" evidence="6">
    <location>
        <begin position="154"/>
        <end position="187"/>
    </location>
</feature>